<evidence type="ECO:0000313" key="3">
    <source>
        <dbReference type="Proteomes" id="UP001165293"/>
    </source>
</evidence>
<accession>A0ABS8JGF8</accession>
<feature type="chain" id="PRO_5046387247" description="Peptidase M43 pregnancy-associated plasma-A domain-containing protein" evidence="1">
    <location>
        <begin position="21"/>
        <end position="257"/>
    </location>
</feature>
<dbReference type="SUPFAM" id="SSF55486">
    <property type="entry name" value="Metalloproteases ('zincins'), catalytic domain"/>
    <property type="match status" value="1"/>
</dbReference>
<sequence length="257" mass="29472">MKRLLASLLFLLALPLSALASGGGSPPPPWNPPNKMTVLFAYSSEMESRGQVCFTRPKDYYKRFCVDANRHATEMTDYLNYVFEASQIGLQALPKAAPFGRHFDPAPANIDANNATSRALLQRHQANVVMVVRADMWDGVGGMCGYAMTTLQYCWGAWFRHDFEPFKRVVAHELGHWLGITHWYGEWYRDIPMYAAGYGTWAFVDLVHPRGKRGKSLIVRDTYSDHERWCNSFQRCGDYHTGSAARYLRDKYGRWKR</sequence>
<keyword evidence="1" id="KW-0732">Signal</keyword>
<dbReference type="Proteomes" id="UP001165293">
    <property type="component" value="Unassembled WGS sequence"/>
</dbReference>
<evidence type="ECO:0000256" key="1">
    <source>
        <dbReference type="SAM" id="SignalP"/>
    </source>
</evidence>
<name>A0ABS8JGF8_9GAMM</name>
<feature type="signal peptide" evidence="1">
    <location>
        <begin position="1"/>
        <end position="20"/>
    </location>
</feature>
<reference evidence="2" key="1">
    <citation type="submission" date="2021-10" db="EMBL/GenBank/DDBJ databases">
        <authorList>
            <person name="Lyu M."/>
            <person name="Wang X."/>
            <person name="Meng X."/>
            <person name="Xu K."/>
        </authorList>
    </citation>
    <scope>NUCLEOTIDE SEQUENCE</scope>
    <source>
        <strain evidence="2">A6</strain>
    </source>
</reference>
<evidence type="ECO:0000313" key="2">
    <source>
        <dbReference type="EMBL" id="MCC8362677.1"/>
    </source>
</evidence>
<evidence type="ECO:0008006" key="4">
    <source>
        <dbReference type="Google" id="ProtNLM"/>
    </source>
</evidence>
<comment type="caution">
    <text evidence="2">The sequence shown here is derived from an EMBL/GenBank/DDBJ whole genome shotgun (WGS) entry which is preliminary data.</text>
</comment>
<dbReference type="RefSeq" id="WP_230526260.1">
    <property type="nucleotide sequence ID" value="NZ_JAJGAK010000001.1"/>
</dbReference>
<keyword evidence="3" id="KW-1185">Reference proteome</keyword>
<proteinExistence type="predicted"/>
<dbReference type="Gene3D" id="3.40.390.10">
    <property type="entry name" value="Collagenase (Catalytic Domain)"/>
    <property type="match status" value="1"/>
</dbReference>
<dbReference type="InterPro" id="IPR024079">
    <property type="entry name" value="MetalloPept_cat_dom_sf"/>
</dbReference>
<dbReference type="EMBL" id="JAJGAK010000001">
    <property type="protein sequence ID" value="MCC8362677.1"/>
    <property type="molecule type" value="Genomic_DNA"/>
</dbReference>
<gene>
    <name evidence="2" type="ORF">LK996_06265</name>
</gene>
<protein>
    <recommendedName>
        <fullName evidence="4">Peptidase M43 pregnancy-associated plasma-A domain-containing protein</fullName>
    </recommendedName>
</protein>
<organism evidence="2 3">
    <name type="scientific">Noviluteimonas lactosilytica</name>
    <dbReference type="NCBI Taxonomy" id="2888523"/>
    <lineage>
        <taxon>Bacteria</taxon>
        <taxon>Pseudomonadati</taxon>
        <taxon>Pseudomonadota</taxon>
        <taxon>Gammaproteobacteria</taxon>
        <taxon>Lysobacterales</taxon>
        <taxon>Lysobacteraceae</taxon>
        <taxon>Noviluteimonas</taxon>
    </lineage>
</organism>